<evidence type="ECO:0000256" key="7">
    <source>
        <dbReference type="ARBA" id="ARBA00023136"/>
    </source>
</evidence>
<feature type="compositionally biased region" description="Polar residues" evidence="10">
    <location>
        <begin position="7"/>
        <end position="18"/>
    </location>
</feature>
<keyword evidence="5 9" id="KW-1133">Transmembrane helix</keyword>
<feature type="transmembrane region" description="Helical" evidence="9">
    <location>
        <begin position="104"/>
        <end position="125"/>
    </location>
</feature>
<keyword evidence="2 9" id="KW-1003">Cell membrane</keyword>
<dbReference type="InterPro" id="IPR006369">
    <property type="entry name" value="Protohaem_IX_farnesylTrfase"/>
</dbReference>
<comment type="catalytic activity">
    <reaction evidence="8 9">
        <text>heme b + (2E,6E)-farnesyl diphosphate + H2O = Fe(II)-heme o + diphosphate</text>
        <dbReference type="Rhea" id="RHEA:28070"/>
        <dbReference type="ChEBI" id="CHEBI:15377"/>
        <dbReference type="ChEBI" id="CHEBI:33019"/>
        <dbReference type="ChEBI" id="CHEBI:60344"/>
        <dbReference type="ChEBI" id="CHEBI:60530"/>
        <dbReference type="ChEBI" id="CHEBI:175763"/>
        <dbReference type="EC" id="2.5.1.141"/>
    </reaction>
</comment>
<feature type="region of interest" description="Disordered" evidence="10">
    <location>
        <begin position="1"/>
        <end position="21"/>
    </location>
</feature>
<evidence type="ECO:0000256" key="6">
    <source>
        <dbReference type="ARBA" id="ARBA00023133"/>
    </source>
</evidence>
<dbReference type="EMBL" id="WTPX01000065">
    <property type="protein sequence ID" value="NNJ26190.1"/>
    <property type="molecule type" value="Genomic_DNA"/>
</dbReference>
<dbReference type="EC" id="2.5.1.141" evidence="9"/>
<keyword evidence="7 9" id="KW-0472">Membrane</keyword>
<dbReference type="InterPro" id="IPR000537">
    <property type="entry name" value="UbiA_prenyltransferase"/>
</dbReference>
<feature type="transmembrane region" description="Helical" evidence="9">
    <location>
        <begin position="286"/>
        <end position="312"/>
    </location>
</feature>
<evidence type="ECO:0000256" key="1">
    <source>
        <dbReference type="ARBA" id="ARBA00004141"/>
    </source>
</evidence>
<comment type="function">
    <text evidence="9">Converts heme B (protoheme IX) to heme O by substitution of the vinyl group on carbon 2 of heme B porphyrin ring with a hydroxyethyl farnesyl side group.</text>
</comment>
<reference evidence="11 12" key="1">
    <citation type="journal article" date="2020" name="Syst. Appl. Microbiol.">
        <title>Alienimonas chondri sp. nov., a novel planctomycete isolated from the biofilm of the red alga Chondrus crispus.</title>
        <authorList>
            <person name="Vitorino I."/>
            <person name="Albuquerque L."/>
            <person name="Wiegand S."/>
            <person name="Kallscheuer N."/>
            <person name="da Costa M.S."/>
            <person name="Lobo-da-Cunha A."/>
            <person name="Jogler C."/>
            <person name="Lage O.M."/>
        </authorList>
    </citation>
    <scope>NUCLEOTIDE SEQUENCE [LARGE SCALE GENOMIC DNA]</scope>
    <source>
        <strain evidence="11 12">LzC2</strain>
    </source>
</reference>
<comment type="pathway">
    <text evidence="9">Porphyrin-containing compound metabolism; heme O biosynthesis; heme O from protoheme: step 1/1.</text>
</comment>
<comment type="subcellular location">
    <subcellularLocation>
        <location evidence="9">Cell membrane</location>
        <topology evidence="9">Multi-pass membrane protein</topology>
    </subcellularLocation>
    <subcellularLocation>
        <location evidence="1">Membrane</location>
        <topology evidence="1">Multi-pass membrane protein</topology>
    </subcellularLocation>
</comment>
<evidence type="ECO:0000256" key="3">
    <source>
        <dbReference type="ARBA" id="ARBA00022679"/>
    </source>
</evidence>
<accession>A0ABX1VE74</accession>
<gene>
    <name evidence="11" type="primary">cyoE_2</name>
    <name evidence="9" type="synonym">ctaB</name>
    <name evidence="11" type="ORF">LzC2_22700</name>
</gene>
<dbReference type="PANTHER" id="PTHR43448">
    <property type="entry name" value="PROTOHEME IX FARNESYLTRANSFERASE, MITOCHONDRIAL"/>
    <property type="match status" value="1"/>
</dbReference>
<comment type="miscellaneous">
    <text evidence="9">Carbon 2 of the heme B porphyrin ring is defined according to the Fischer nomenclature.</text>
</comment>
<dbReference type="NCBIfam" id="TIGR01473">
    <property type="entry name" value="cyoE_ctaB"/>
    <property type="match status" value="1"/>
</dbReference>
<dbReference type="Pfam" id="PF01040">
    <property type="entry name" value="UbiA"/>
    <property type="match status" value="1"/>
</dbReference>
<dbReference type="Gene3D" id="1.10.357.140">
    <property type="entry name" value="UbiA prenyltransferase"/>
    <property type="match status" value="1"/>
</dbReference>
<dbReference type="Proteomes" id="UP000609651">
    <property type="component" value="Unassembled WGS sequence"/>
</dbReference>
<evidence type="ECO:0000313" key="12">
    <source>
        <dbReference type="Proteomes" id="UP000609651"/>
    </source>
</evidence>
<comment type="similarity">
    <text evidence="9">Belongs to the UbiA prenyltransferase family. Protoheme IX farnesyltransferase subfamily.</text>
</comment>
<keyword evidence="6 9" id="KW-0350">Heme biosynthesis</keyword>
<proteinExistence type="inferred from homology"/>
<evidence type="ECO:0000256" key="2">
    <source>
        <dbReference type="ARBA" id="ARBA00022475"/>
    </source>
</evidence>
<keyword evidence="3 9" id="KW-0808">Transferase</keyword>
<feature type="transmembrane region" description="Helical" evidence="9">
    <location>
        <begin position="131"/>
        <end position="148"/>
    </location>
</feature>
<evidence type="ECO:0000256" key="9">
    <source>
        <dbReference type="HAMAP-Rule" id="MF_00154"/>
    </source>
</evidence>
<sequence length="313" mass="32419">MNAASAPLSSASTRSTPVADSRPLTTRLADYRTLAKPKIAAMALVTVALGYLAAGGSDPVTLLHASIGIALVAAASGALNQFAERDTDARMTRTANRPLPAGRLSETEALVFGIVCGVAGADYLAFTVNPFTALLALLTLALYVGVYTPLKRSTAWSVVIGAVPGALPPVLGWAAAGGGAEPGTWLTAAGLFGILFLWQFPHFMAIAWLNREQYKQAGLHMLPGQIPRVGWAGKAAALTALALLPVGLLPTVGGGVGLWTAVTATLAGAIYLYYSVRFAQQETRPTARAVLFASLGYLPALLLAAAIELLVIR</sequence>
<evidence type="ECO:0000256" key="8">
    <source>
        <dbReference type="ARBA" id="ARBA00047690"/>
    </source>
</evidence>
<dbReference type="PANTHER" id="PTHR43448:SF2">
    <property type="entry name" value="PROTOHEME IX FARNESYLTRANSFERASE, MITOCHONDRIAL"/>
    <property type="match status" value="1"/>
</dbReference>
<feature type="transmembrane region" description="Helical" evidence="9">
    <location>
        <begin position="188"/>
        <end position="210"/>
    </location>
</feature>
<evidence type="ECO:0000256" key="4">
    <source>
        <dbReference type="ARBA" id="ARBA00022692"/>
    </source>
</evidence>
<evidence type="ECO:0000313" key="11">
    <source>
        <dbReference type="EMBL" id="NNJ26190.1"/>
    </source>
</evidence>
<feature type="transmembrane region" description="Helical" evidence="9">
    <location>
        <begin position="39"/>
        <end position="56"/>
    </location>
</feature>
<keyword evidence="12" id="KW-1185">Reference proteome</keyword>
<feature type="transmembrane region" description="Helical" evidence="9">
    <location>
        <begin position="155"/>
        <end position="176"/>
    </location>
</feature>
<dbReference type="PROSITE" id="PS00943">
    <property type="entry name" value="UBIA"/>
    <property type="match status" value="1"/>
</dbReference>
<dbReference type="CDD" id="cd13957">
    <property type="entry name" value="PT_UbiA_Cox10"/>
    <property type="match status" value="1"/>
</dbReference>
<feature type="transmembrane region" description="Helical" evidence="9">
    <location>
        <begin position="256"/>
        <end position="274"/>
    </location>
</feature>
<comment type="caution">
    <text evidence="11">The sequence shown here is derived from an EMBL/GenBank/DDBJ whole genome shotgun (WGS) entry which is preliminary data.</text>
</comment>
<dbReference type="HAMAP" id="MF_00154">
    <property type="entry name" value="CyoE_CtaB"/>
    <property type="match status" value="1"/>
</dbReference>
<feature type="transmembrane region" description="Helical" evidence="9">
    <location>
        <begin position="62"/>
        <end position="83"/>
    </location>
</feature>
<feature type="transmembrane region" description="Helical" evidence="9">
    <location>
        <begin position="231"/>
        <end position="250"/>
    </location>
</feature>
<evidence type="ECO:0000256" key="10">
    <source>
        <dbReference type="SAM" id="MobiDB-lite"/>
    </source>
</evidence>
<name>A0ABX1VE74_9PLAN</name>
<evidence type="ECO:0000256" key="5">
    <source>
        <dbReference type="ARBA" id="ARBA00022989"/>
    </source>
</evidence>
<dbReference type="InterPro" id="IPR030470">
    <property type="entry name" value="UbiA_prenylTrfase_CS"/>
</dbReference>
<protein>
    <recommendedName>
        <fullName evidence="9">Protoheme IX farnesyltransferase</fullName>
        <ecNumber evidence="9">2.5.1.141</ecNumber>
    </recommendedName>
    <alternativeName>
        <fullName evidence="9">Heme B farnesyltransferase</fullName>
    </alternativeName>
    <alternativeName>
        <fullName evidence="9">Heme O synthase</fullName>
    </alternativeName>
</protein>
<dbReference type="InterPro" id="IPR044878">
    <property type="entry name" value="UbiA_sf"/>
</dbReference>
<keyword evidence="4 9" id="KW-0812">Transmembrane</keyword>
<organism evidence="11 12">
    <name type="scientific">Alienimonas chondri</name>
    <dbReference type="NCBI Taxonomy" id="2681879"/>
    <lineage>
        <taxon>Bacteria</taxon>
        <taxon>Pseudomonadati</taxon>
        <taxon>Planctomycetota</taxon>
        <taxon>Planctomycetia</taxon>
        <taxon>Planctomycetales</taxon>
        <taxon>Planctomycetaceae</taxon>
        <taxon>Alienimonas</taxon>
    </lineage>
</organism>
<dbReference type="GO" id="GO:0016740">
    <property type="term" value="F:transferase activity"/>
    <property type="evidence" value="ECO:0007669"/>
    <property type="project" value="UniProtKB-KW"/>
</dbReference>